<name>Q6ESP6_ORYSJ</name>
<dbReference type="Proteomes" id="UP000000763">
    <property type="component" value="Chromosome 2"/>
</dbReference>
<sequence>MVVWAFDPAVSPGRAKAHAIPHRLATPPLLAPNSDVSTSQRQRRPLARPHHPRLPHARAPPPLFLAPSLRRSACRRPPRGLLLLLRFFHGMNL</sequence>
<protein>
    <submittedName>
        <fullName evidence="2">Uncharacterized protein</fullName>
    </submittedName>
</protein>
<gene>
    <name evidence="2" type="primary">P0684A08.34</name>
</gene>
<reference evidence="3" key="2">
    <citation type="journal article" date="2008" name="Nucleic Acids Res.">
        <title>The rice annotation project database (RAP-DB): 2008 update.</title>
        <authorList>
            <consortium name="The rice annotation project (RAP)"/>
        </authorList>
    </citation>
    <scope>GENOME REANNOTATION</scope>
    <source>
        <strain evidence="3">cv. Nipponbare</strain>
    </source>
</reference>
<accession>Q6ESP6</accession>
<feature type="region of interest" description="Disordered" evidence="1">
    <location>
        <begin position="21"/>
        <end position="62"/>
    </location>
</feature>
<proteinExistence type="predicted"/>
<feature type="compositionally biased region" description="Basic residues" evidence="1">
    <location>
        <begin position="41"/>
        <end position="56"/>
    </location>
</feature>
<dbReference type="AlphaFoldDB" id="Q6ESP6"/>
<evidence type="ECO:0000313" key="2">
    <source>
        <dbReference type="EMBL" id="BAD28324.1"/>
    </source>
</evidence>
<evidence type="ECO:0000256" key="1">
    <source>
        <dbReference type="SAM" id="MobiDB-lite"/>
    </source>
</evidence>
<evidence type="ECO:0000313" key="3">
    <source>
        <dbReference type="Proteomes" id="UP000000763"/>
    </source>
</evidence>
<dbReference type="EMBL" id="AP005055">
    <property type="protein sequence ID" value="BAD28324.1"/>
    <property type="molecule type" value="Genomic_DNA"/>
</dbReference>
<organism evidence="2 3">
    <name type="scientific">Oryza sativa subsp. japonica</name>
    <name type="common">Rice</name>
    <dbReference type="NCBI Taxonomy" id="39947"/>
    <lineage>
        <taxon>Eukaryota</taxon>
        <taxon>Viridiplantae</taxon>
        <taxon>Streptophyta</taxon>
        <taxon>Embryophyta</taxon>
        <taxon>Tracheophyta</taxon>
        <taxon>Spermatophyta</taxon>
        <taxon>Magnoliopsida</taxon>
        <taxon>Liliopsida</taxon>
        <taxon>Poales</taxon>
        <taxon>Poaceae</taxon>
        <taxon>BOP clade</taxon>
        <taxon>Oryzoideae</taxon>
        <taxon>Oryzeae</taxon>
        <taxon>Oryzinae</taxon>
        <taxon>Oryza</taxon>
        <taxon>Oryza sativa</taxon>
    </lineage>
</organism>
<reference evidence="3" key="1">
    <citation type="journal article" date="2005" name="Nature">
        <title>The map-based sequence of the rice genome.</title>
        <authorList>
            <consortium name="International rice genome sequencing project (IRGSP)"/>
            <person name="Matsumoto T."/>
            <person name="Wu J."/>
            <person name="Kanamori H."/>
            <person name="Katayose Y."/>
            <person name="Fujisawa M."/>
            <person name="Namiki N."/>
            <person name="Mizuno H."/>
            <person name="Yamamoto K."/>
            <person name="Antonio B.A."/>
            <person name="Baba T."/>
            <person name="Sakata K."/>
            <person name="Nagamura Y."/>
            <person name="Aoki H."/>
            <person name="Arikawa K."/>
            <person name="Arita K."/>
            <person name="Bito T."/>
            <person name="Chiden Y."/>
            <person name="Fujitsuka N."/>
            <person name="Fukunaka R."/>
            <person name="Hamada M."/>
            <person name="Harada C."/>
            <person name="Hayashi A."/>
            <person name="Hijishita S."/>
            <person name="Honda M."/>
            <person name="Hosokawa S."/>
            <person name="Ichikawa Y."/>
            <person name="Idonuma A."/>
            <person name="Iijima M."/>
            <person name="Ikeda M."/>
            <person name="Ikeno M."/>
            <person name="Ito K."/>
            <person name="Ito S."/>
            <person name="Ito T."/>
            <person name="Ito Y."/>
            <person name="Ito Y."/>
            <person name="Iwabuchi A."/>
            <person name="Kamiya K."/>
            <person name="Karasawa W."/>
            <person name="Kurita K."/>
            <person name="Katagiri S."/>
            <person name="Kikuta A."/>
            <person name="Kobayashi H."/>
            <person name="Kobayashi N."/>
            <person name="Machita K."/>
            <person name="Maehara T."/>
            <person name="Masukawa M."/>
            <person name="Mizubayashi T."/>
            <person name="Mukai Y."/>
            <person name="Nagasaki H."/>
            <person name="Nagata Y."/>
            <person name="Naito S."/>
            <person name="Nakashima M."/>
            <person name="Nakama Y."/>
            <person name="Nakamichi Y."/>
            <person name="Nakamura M."/>
            <person name="Meguro A."/>
            <person name="Negishi M."/>
            <person name="Ohta I."/>
            <person name="Ohta T."/>
            <person name="Okamoto M."/>
            <person name="Ono N."/>
            <person name="Saji S."/>
            <person name="Sakaguchi M."/>
            <person name="Sakai K."/>
            <person name="Shibata M."/>
            <person name="Shimokawa T."/>
            <person name="Song J."/>
            <person name="Takazaki Y."/>
            <person name="Terasawa K."/>
            <person name="Tsugane M."/>
            <person name="Tsuji K."/>
            <person name="Ueda S."/>
            <person name="Waki K."/>
            <person name="Yamagata H."/>
            <person name="Yamamoto M."/>
            <person name="Yamamoto S."/>
            <person name="Yamane H."/>
            <person name="Yoshiki S."/>
            <person name="Yoshihara R."/>
            <person name="Yukawa K."/>
            <person name="Zhong H."/>
            <person name="Yano M."/>
            <person name="Yuan Q."/>
            <person name="Ouyang S."/>
            <person name="Liu J."/>
            <person name="Jones K.M."/>
            <person name="Gansberger K."/>
            <person name="Moffat K."/>
            <person name="Hill J."/>
            <person name="Bera J."/>
            <person name="Fadrosh D."/>
            <person name="Jin S."/>
            <person name="Johri S."/>
            <person name="Kim M."/>
            <person name="Overton L."/>
            <person name="Reardon M."/>
            <person name="Tsitrin T."/>
            <person name="Vuong H."/>
            <person name="Weaver B."/>
            <person name="Ciecko A."/>
            <person name="Tallon L."/>
            <person name="Jackson J."/>
            <person name="Pai G."/>
            <person name="Aken S.V."/>
            <person name="Utterback T."/>
            <person name="Reidmuller S."/>
            <person name="Feldblyum T."/>
            <person name="Hsiao J."/>
            <person name="Zismann V."/>
            <person name="Iobst S."/>
            <person name="de Vazeille A.R."/>
            <person name="Buell C.R."/>
            <person name="Ying K."/>
            <person name="Li Y."/>
            <person name="Lu T."/>
            <person name="Huang Y."/>
            <person name="Zhao Q."/>
            <person name="Feng Q."/>
            <person name="Zhang L."/>
            <person name="Zhu J."/>
            <person name="Weng Q."/>
            <person name="Mu J."/>
            <person name="Lu Y."/>
            <person name="Fan D."/>
            <person name="Liu Y."/>
            <person name="Guan J."/>
            <person name="Zhang Y."/>
            <person name="Yu S."/>
            <person name="Liu X."/>
            <person name="Zhang Y."/>
            <person name="Hong G."/>
            <person name="Han B."/>
            <person name="Choisne N."/>
            <person name="Demange N."/>
            <person name="Orjeda G."/>
            <person name="Samain S."/>
            <person name="Cattolico L."/>
            <person name="Pelletier E."/>
            <person name="Couloux A."/>
            <person name="Segurens B."/>
            <person name="Wincker P."/>
            <person name="D'Hont A."/>
            <person name="Scarpelli C."/>
            <person name="Weissenbach J."/>
            <person name="Salanoubat M."/>
            <person name="Quetier F."/>
            <person name="Yu Y."/>
            <person name="Kim H.R."/>
            <person name="Rambo T."/>
            <person name="Currie J."/>
            <person name="Collura K."/>
            <person name="Luo M."/>
            <person name="Yang T."/>
            <person name="Ammiraju J.S.S."/>
            <person name="Engler F."/>
            <person name="Soderlund C."/>
            <person name="Wing R.A."/>
            <person name="Palmer L.E."/>
            <person name="de la Bastide M."/>
            <person name="Spiegel L."/>
            <person name="Nascimento L."/>
            <person name="Zutavern T."/>
            <person name="O'Shaughnessy A."/>
            <person name="Dike S."/>
            <person name="Dedhia N."/>
            <person name="Preston R."/>
            <person name="Balija V."/>
            <person name="McCombie W.R."/>
            <person name="Chow T."/>
            <person name="Chen H."/>
            <person name="Chung M."/>
            <person name="Chen C."/>
            <person name="Shaw J."/>
            <person name="Wu H."/>
            <person name="Hsiao K."/>
            <person name="Chao Y."/>
            <person name="Chu M."/>
            <person name="Cheng C."/>
            <person name="Hour A."/>
            <person name="Lee P."/>
            <person name="Lin S."/>
            <person name="Lin Y."/>
            <person name="Liou J."/>
            <person name="Liu S."/>
            <person name="Hsing Y."/>
            <person name="Raghuvanshi S."/>
            <person name="Mohanty A."/>
            <person name="Bharti A.K."/>
            <person name="Gaur A."/>
            <person name="Gupta V."/>
            <person name="Kumar D."/>
            <person name="Ravi V."/>
            <person name="Vij S."/>
            <person name="Kapur A."/>
            <person name="Khurana P."/>
            <person name="Khurana P."/>
            <person name="Khurana J.P."/>
            <person name="Tyagi A.K."/>
            <person name="Gaikwad K."/>
            <person name="Singh A."/>
            <person name="Dalal V."/>
            <person name="Srivastava S."/>
            <person name="Dixit A."/>
            <person name="Pal A.K."/>
            <person name="Ghazi I.A."/>
            <person name="Yadav M."/>
            <person name="Pandit A."/>
            <person name="Bhargava A."/>
            <person name="Sureshbabu K."/>
            <person name="Batra K."/>
            <person name="Sharma T.R."/>
            <person name="Mohapatra T."/>
            <person name="Singh N.K."/>
            <person name="Messing J."/>
            <person name="Nelson A.B."/>
            <person name="Fuks G."/>
            <person name="Kavchok S."/>
            <person name="Keizer G."/>
            <person name="Linton E."/>
            <person name="Llaca V."/>
            <person name="Song R."/>
            <person name="Tanyolac B."/>
            <person name="Young S."/>
            <person name="Ho-Il K."/>
            <person name="Hahn J.H."/>
            <person name="Sangsakoo G."/>
            <person name="Vanavichit A."/>
            <person name="de Mattos Luiz.A.T."/>
            <person name="Zimmer P.D."/>
            <person name="Malone G."/>
            <person name="Dellagostin O."/>
            <person name="de Oliveira A.C."/>
            <person name="Bevan M."/>
            <person name="Bancroft I."/>
            <person name="Minx P."/>
            <person name="Cordum H."/>
            <person name="Wilson R."/>
            <person name="Cheng Z."/>
            <person name="Jin W."/>
            <person name="Jiang J."/>
            <person name="Leong S.A."/>
            <person name="Iwama H."/>
            <person name="Gojobori T."/>
            <person name="Itoh T."/>
            <person name="Niimura Y."/>
            <person name="Fujii Y."/>
            <person name="Habara T."/>
            <person name="Sakai H."/>
            <person name="Sato Y."/>
            <person name="Wilson G."/>
            <person name="Kumar K."/>
            <person name="McCouch S."/>
            <person name="Juretic N."/>
            <person name="Hoen D."/>
            <person name="Wright S."/>
            <person name="Bruskiewich R."/>
            <person name="Bureau T."/>
            <person name="Miyao A."/>
            <person name="Hirochika H."/>
            <person name="Nishikawa T."/>
            <person name="Kadowaki K."/>
            <person name="Sugiura M."/>
            <person name="Burr B."/>
            <person name="Sasaki T."/>
        </authorList>
    </citation>
    <scope>NUCLEOTIDE SEQUENCE [LARGE SCALE GENOMIC DNA]</scope>
    <source>
        <strain evidence="3">cv. Nipponbare</strain>
    </source>
</reference>